<feature type="signal peptide" evidence="2">
    <location>
        <begin position="1"/>
        <end position="20"/>
    </location>
</feature>
<dbReference type="AlphaFoldDB" id="L0WGE3"/>
<dbReference type="RefSeq" id="WP_008927778.1">
    <property type="nucleotide sequence ID" value="NZ_AMRJ01000002.1"/>
</dbReference>
<protein>
    <submittedName>
        <fullName evidence="3">Uncharacterized protein</fullName>
    </submittedName>
</protein>
<evidence type="ECO:0000313" key="4">
    <source>
        <dbReference type="Proteomes" id="UP000010164"/>
    </source>
</evidence>
<feature type="chain" id="PRO_5003948665" evidence="2">
    <location>
        <begin position="21"/>
        <end position="95"/>
    </location>
</feature>
<evidence type="ECO:0000256" key="1">
    <source>
        <dbReference type="SAM" id="MobiDB-lite"/>
    </source>
</evidence>
<sequence>MKTLVALCLLAGMAAIMVQPAPSSMHYARFDRPNGIVPAMPRSPDMAEHQTGATTGMDPLNTFQLNPNTDALRASIAVSDLNLHWAQRRQGKPSI</sequence>
<name>L0WGE3_9GAMM</name>
<dbReference type="STRING" id="1177179.A11A3_02957"/>
<dbReference type="PATRIC" id="fig|1177179.3.peg.590"/>
<reference evidence="3 4" key="1">
    <citation type="journal article" date="2012" name="J. Bacteriol.">
        <title>Genome Sequence of the Alkane-Degrading Bacterium Alcanivorax hongdengensis Type Strain A-11-3.</title>
        <authorList>
            <person name="Lai Q."/>
            <person name="Shao Z."/>
        </authorList>
    </citation>
    <scope>NUCLEOTIDE SEQUENCE [LARGE SCALE GENOMIC DNA]</scope>
    <source>
        <strain evidence="3 4">A-11-3</strain>
    </source>
</reference>
<comment type="caution">
    <text evidence="3">The sequence shown here is derived from an EMBL/GenBank/DDBJ whole genome shotgun (WGS) entry which is preliminary data.</text>
</comment>
<keyword evidence="2" id="KW-0732">Signal</keyword>
<dbReference type="Proteomes" id="UP000010164">
    <property type="component" value="Unassembled WGS sequence"/>
</dbReference>
<feature type="region of interest" description="Disordered" evidence="1">
    <location>
        <begin position="39"/>
        <end position="58"/>
    </location>
</feature>
<organism evidence="3 4">
    <name type="scientific">Alcanivorax hongdengensis A-11-3</name>
    <dbReference type="NCBI Taxonomy" id="1177179"/>
    <lineage>
        <taxon>Bacteria</taxon>
        <taxon>Pseudomonadati</taxon>
        <taxon>Pseudomonadota</taxon>
        <taxon>Gammaproteobacteria</taxon>
        <taxon>Oceanospirillales</taxon>
        <taxon>Alcanivoracaceae</taxon>
        <taxon>Alcanivorax</taxon>
    </lineage>
</organism>
<evidence type="ECO:0000256" key="2">
    <source>
        <dbReference type="SAM" id="SignalP"/>
    </source>
</evidence>
<gene>
    <name evidence="3" type="ORF">A11A3_02957</name>
</gene>
<keyword evidence="4" id="KW-1185">Reference proteome</keyword>
<accession>L0WGE3</accession>
<evidence type="ECO:0000313" key="3">
    <source>
        <dbReference type="EMBL" id="EKF75794.1"/>
    </source>
</evidence>
<dbReference type="EMBL" id="AMRJ01000002">
    <property type="protein sequence ID" value="EKF75794.1"/>
    <property type="molecule type" value="Genomic_DNA"/>
</dbReference>
<proteinExistence type="predicted"/>